<protein>
    <submittedName>
        <fullName evidence="2">Glycosyltransferase family 2 protein</fullName>
    </submittedName>
</protein>
<dbReference type="RefSeq" id="WP_190436508.1">
    <property type="nucleotide sequence ID" value="NZ_JAMPKM010000009.1"/>
</dbReference>
<organism evidence="2 3">
    <name type="scientific">Trichocoleus desertorum GB2-A4</name>
    <dbReference type="NCBI Taxonomy" id="2933944"/>
    <lineage>
        <taxon>Bacteria</taxon>
        <taxon>Bacillati</taxon>
        <taxon>Cyanobacteriota</taxon>
        <taxon>Cyanophyceae</taxon>
        <taxon>Leptolyngbyales</taxon>
        <taxon>Trichocoleusaceae</taxon>
        <taxon>Trichocoleus</taxon>
    </lineage>
</organism>
<name>A0ABV0J9J3_9CYAN</name>
<accession>A0ABV0J9J3</accession>
<evidence type="ECO:0000313" key="2">
    <source>
        <dbReference type="EMBL" id="MEP0818445.1"/>
    </source>
</evidence>
<sequence>MKISIITPTSANRQIHFPGLYHCFKSQTYPDCELLVLDDSPSSSEFFLNLSDPTVKYLQVKQGMTIGEKRNRLVQAAAGEIIVHFDDDDYYAPNYVEIMMNYLKEYDFVTLGGWYAYAPRHDFFCYWDTTQSSKYLFDVKPKLEVRALSLEEVSPEEEHVWLESVLWGYGFSYSYRKSIFDKITFDSVDFGEDIKFVEKVKEANYKTIHFLDQEGLVLHIIHDRNTSGIFPQFSLPSFLLAQIFGLEIIGFLWASQGG</sequence>
<dbReference type="PANTHER" id="PTHR22916:SF3">
    <property type="entry name" value="UDP-GLCNAC:BETAGAL BETA-1,3-N-ACETYLGLUCOSAMINYLTRANSFERASE-LIKE PROTEIN 1"/>
    <property type="match status" value="1"/>
</dbReference>
<dbReference type="EMBL" id="JAMPKM010000009">
    <property type="protein sequence ID" value="MEP0818445.1"/>
    <property type="molecule type" value="Genomic_DNA"/>
</dbReference>
<reference evidence="2 3" key="1">
    <citation type="submission" date="2022-04" db="EMBL/GenBank/DDBJ databases">
        <title>Positive selection, recombination, and allopatry shape intraspecific diversity of widespread and dominant cyanobacteria.</title>
        <authorList>
            <person name="Wei J."/>
            <person name="Shu W."/>
            <person name="Hu C."/>
        </authorList>
    </citation>
    <scope>NUCLEOTIDE SEQUENCE [LARGE SCALE GENOMIC DNA]</scope>
    <source>
        <strain evidence="2 3">GB2-A4</strain>
    </source>
</reference>
<dbReference type="InterPro" id="IPR029044">
    <property type="entry name" value="Nucleotide-diphossugar_trans"/>
</dbReference>
<comment type="caution">
    <text evidence="2">The sequence shown here is derived from an EMBL/GenBank/DDBJ whole genome shotgun (WGS) entry which is preliminary data.</text>
</comment>
<evidence type="ECO:0000313" key="3">
    <source>
        <dbReference type="Proteomes" id="UP001464891"/>
    </source>
</evidence>
<keyword evidence="3" id="KW-1185">Reference proteome</keyword>
<dbReference type="PANTHER" id="PTHR22916">
    <property type="entry name" value="GLYCOSYLTRANSFERASE"/>
    <property type="match status" value="1"/>
</dbReference>
<gene>
    <name evidence="2" type="ORF">NC998_15200</name>
</gene>
<dbReference type="InterPro" id="IPR001173">
    <property type="entry name" value="Glyco_trans_2-like"/>
</dbReference>
<feature type="domain" description="Glycosyltransferase 2-like" evidence="1">
    <location>
        <begin position="20"/>
        <end position="127"/>
    </location>
</feature>
<dbReference type="Proteomes" id="UP001464891">
    <property type="component" value="Unassembled WGS sequence"/>
</dbReference>
<dbReference type="SUPFAM" id="SSF53448">
    <property type="entry name" value="Nucleotide-diphospho-sugar transferases"/>
    <property type="match status" value="1"/>
</dbReference>
<dbReference type="Pfam" id="PF00535">
    <property type="entry name" value="Glycos_transf_2"/>
    <property type="match status" value="1"/>
</dbReference>
<dbReference type="CDD" id="cd00761">
    <property type="entry name" value="Glyco_tranf_GTA_type"/>
    <property type="match status" value="1"/>
</dbReference>
<dbReference type="Gene3D" id="3.90.550.10">
    <property type="entry name" value="Spore Coat Polysaccharide Biosynthesis Protein SpsA, Chain A"/>
    <property type="match status" value="1"/>
</dbReference>
<evidence type="ECO:0000259" key="1">
    <source>
        <dbReference type="Pfam" id="PF00535"/>
    </source>
</evidence>
<proteinExistence type="predicted"/>